<dbReference type="KEGG" id="mid:MIP_07272"/>
<reference evidence="1 2" key="2">
    <citation type="journal article" date="2012" name="Nucleic Acids Res.">
        <title>Massive gene acquisitions in Mycobacterium indicus pranii provide a perspective on mycobacterial evolution.</title>
        <authorList>
            <person name="Saini V."/>
            <person name="Raghuvanshi S."/>
            <person name="Khurana J.P."/>
            <person name="Ahmed N."/>
            <person name="Hasnain S.E."/>
            <person name="Tyagi A.K."/>
            <person name="Tyagi A.K."/>
        </authorList>
    </citation>
    <scope>NUCLEOTIDE SEQUENCE [LARGE SCALE GENOMIC DNA]</scope>
    <source>
        <strain evidence="2">DSM 45239 / MTCC 9506</strain>
    </source>
</reference>
<organism evidence="1 2">
    <name type="scientific">Mycobacterium indicus pranii (strain DSM 45239 / MTCC 9506)</name>
    <dbReference type="NCBI Taxonomy" id="1232724"/>
    <lineage>
        <taxon>Bacteria</taxon>
        <taxon>Bacillati</taxon>
        <taxon>Actinomycetota</taxon>
        <taxon>Actinomycetes</taxon>
        <taxon>Mycobacteriales</taxon>
        <taxon>Mycobacteriaceae</taxon>
        <taxon>Mycobacterium</taxon>
        <taxon>Mycobacterium avium complex (MAC)</taxon>
    </lineage>
</organism>
<dbReference type="Proteomes" id="UP000007329">
    <property type="component" value="Chromosome"/>
</dbReference>
<dbReference type="AlphaFoldDB" id="J9WIT1"/>
<evidence type="ECO:0000313" key="2">
    <source>
        <dbReference type="Proteomes" id="UP000007329"/>
    </source>
</evidence>
<reference evidence="1 2" key="1">
    <citation type="journal article" date="2007" name="PLoS ONE">
        <title>Molecular analysis of a leprosy immunotherapeutic bacillus provides insights into Mycobacterium evolution.</title>
        <authorList>
            <person name="Ahmed N."/>
            <person name="Saini V."/>
            <person name="Raghuvanshi S."/>
            <person name="Khurana J.P."/>
            <person name="Tyagi A.K."/>
            <person name="Tyagi A.K."/>
            <person name="Hasnain S.E."/>
        </authorList>
    </citation>
    <scope>NUCLEOTIDE SEQUENCE [LARGE SCALE GENOMIC DNA]</scope>
    <source>
        <strain evidence="1">MTCC 9506</strain>
    </source>
</reference>
<dbReference type="EMBL" id="CP002275">
    <property type="protein sequence ID" value="AFS16890.1"/>
    <property type="molecule type" value="Genomic_DNA"/>
</dbReference>
<accession>J9WIT1</accession>
<proteinExistence type="predicted"/>
<sequence>MAAARRNHLGALAYGRCACVHTDPSLWKQFGVWPATRVGVPHEGACPAVGFRCSHLGRERVNRNRPIWAVS</sequence>
<dbReference type="PATRIC" id="fig|1232724.3.peg.4931"/>
<name>J9WIT1_MYCIP</name>
<dbReference type="HOGENOM" id="CLU_202532_0_0_11"/>
<gene>
    <name evidence="1" type="ORF">MIP_07272</name>
</gene>
<evidence type="ECO:0000313" key="1">
    <source>
        <dbReference type="EMBL" id="AFS16890.1"/>
    </source>
</evidence>
<protein>
    <submittedName>
        <fullName evidence="1">Nitrite extrusion protein 1</fullName>
    </submittedName>
</protein>